<gene>
    <name evidence="3" type="ORF">C5167_009321</name>
</gene>
<evidence type="ECO:0000313" key="3">
    <source>
        <dbReference type="EMBL" id="RZC65633.1"/>
    </source>
</evidence>
<keyword evidence="2" id="KW-0732">Signal</keyword>
<evidence type="ECO:0000256" key="2">
    <source>
        <dbReference type="SAM" id="SignalP"/>
    </source>
</evidence>
<accession>A0A4Y7JX31</accession>
<reference evidence="3 4" key="1">
    <citation type="journal article" date="2018" name="Science">
        <title>The opium poppy genome and morphinan production.</title>
        <authorList>
            <person name="Guo L."/>
            <person name="Winzer T."/>
            <person name="Yang X."/>
            <person name="Li Y."/>
            <person name="Ning Z."/>
            <person name="He Z."/>
            <person name="Teodor R."/>
            <person name="Lu Y."/>
            <person name="Bowser T.A."/>
            <person name="Graham I.A."/>
            <person name="Ye K."/>
        </authorList>
    </citation>
    <scope>NUCLEOTIDE SEQUENCE [LARGE SCALE GENOMIC DNA]</scope>
    <source>
        <strain evidence="4">cv. HN1</strain>
        <tissue evidence="3">Leaves</tissue>
    </source>
</reference>
<name>A0A4Y7JX31_PAPSO</name>
<proteinExistence type="predicted"/>
<organism evidence="3 4">
    <name type="scientific">Papaver somniferum</name>
    <name type="common">Opium poppy</name>
    <dbReference type="NCBI Taxonomy" id="3469"/>
    <lineage>
        <taxon>Eukaryota</taxon>
        <taxon>Viridiplantae</taxon>
        <taxon>Streptophyta</taxon>
        <taxon>Embryophyta</taxon>
        <taxon>Tracheophyta</taxon>
        <taxon>Spermatophyta</taxon>
        <taxon>Magnoliopsida</taxon>
        <taxon>Ranunculales</taxon>
        <taxon>Papaveraceae</taxon>
        <taxon>Papaveroideae</taxon>
        <taxon>Papaver</taxon>
    </lineage>
</organism>
<dbReference type="EMBL" id="CM010720">
    <property type="protein sequence ID" value="RZC65633.1"/>
    <property type="molecule type" value="Genomic_DNA"/>
</dbReference>
<sequence length="77" mass="8231">YGLLVMEWWWRMRTAAVGAVLSVLPAACMLVEMECSSDPGPGADGVDDDDGDGGLGFRDEQRAPLSVGCELRQGGMR</sequence>
<feature type="chain" id="PRO_5021446791" evidence="2">
    <location>
        <begin position="31"/>
        <end position="77"/>
    </location>
</feature>
<dbReference type="AlphaFoldDB" id="A0A4Y7JX31"/>
<keyword evidence="4" id="KW-1185">Reference proteome</keyword>
<feature type="region of interest" description="Disordered" evidence="1">
    <location>
        <begin position="38"/>
        <end position="60"/>
    </location>
</feature>
<feature type="signal peptide" evidence="2">
    <location>
        <begin position="1"/>
        <end position="30"/>
    </location>
</feature>
<dbReference type="Gramene" id="RZC65633">
    <property type="protein sequence ID" value="RZC65633"/>
    <property type="gene ID" value="C5167_009321"/>
</dbReference>
<evidence type="ECO:0000256" key="1">
    <source>
        <dbReference type="SAM" id="MobiDB-lite"/>
    </source>
</evidence>
<dbReference type="Proteomes" id="UP000316621">
    <property type="component" value="Chromosome 6"/>
</dbReference>
<protein>
    <submittedName>
        <fullName evidence="3">Uncharacterized protein</fullName>
    </submittedName>
</protein>
<evidence type="ECO:0000313" key="4">
    <source>
        <dbReference type="Proteomes" id="UP000316621"/>
    </source>
</evidence>
<feature type="non-terminal residue" evidence="3">
    <location>
        <position position="1"/>
    </location>
</feature>